<gene>
    <name evidence="1" type="ORF">CPT_Paso_007</name>
</gene>
<evidence type="ECO:0000313" key="1">
    <source>
        <dbReference type="EMBL" id="QOE32124.1"/>
    </source>
</evidence>
<accession>A0A7L8G4N1</accession>
<proteinExistence type="predicted"/>
<keyword evidence="2" id="KW-1185">Reference proteome</keyword>
<reference evidence="1 2" key="1">
    <citation type="submission" date="2020-07" db="EMBL/GenBank/DDBJ databases">
        <title>Complete genome sequence of Rhizobium japonicum phage Paso.</title>
        <authorList>
            <person name="McBee D.B."/>
            <person name="Ravindran A."/>
            <person name="Newkirk H."/>
            <person name="Gonzalez C."/>
            <person name="Young R."/>
            <person name="Liu M."/>
        </authorList>
    </citation>
    <scope>NUCLEOTIDE SEQUENCE [LARGE SCALE GENOMIC DNA]</scope>
</reference>
<dbReference type="Proteomes" id="UP000516513">
    <property type="component" value="Segment"/>
</dbReference>
<sequence>MYRMVVTYRYGRLNDTTKKVSAPRTNYRFTLGDTTIKQHYMQREEPV</sequence>
<name>A0A7L8G4N1_9CAUD</name>
<evidence type="ECO:0000313" key="2">
    <source>
        <dbReference type="Proteomes" id="UP000516513"/>
    </source>
</evidence>
<dbReference type="EMBL" id="MT708546">
    <property type="protein sequence ID" value="QOE32124.1"/>
    <property type="molecule type" value="Genomic_DNA"/>
</dbReference>
<organism evidence="1 2">
    <name type="scientific">Rhizobium phage Paso</name>
    <dbReference type="NCBI Taxonomy" id="2767574"/>
    <lineage>
        <taxon>Viruses</taxon>
        <taxon>Duplodnaviria</taxon>
        <taxon>Heunggongvirae</taxon>
        <taxon>Uroviricota</taxon>
        <taxon>Caudoviricetes</taxon>
        <taxon>Autographivirales</taxon>
        <taxon>Dunnvirinae</taxon>
        <taxon>Pasovirus</taxon>
        <taxon>Pasovirus paso</taxon>
    </lineage>
</organism>
<protein>
    <submittedName>
        <fullName evidence="1">Uncharacterized protein</fullName>
    </submittedName>
</protein>